<evidence type="ECO:0000256" key="1">
    <source>
        <dbReference type="SAM" id="MobiDB-lite"/>
    </source>
</evidence>
<name>A0AA35Y6G0_LACSI</name>
<proteinExistence type="predicted"/>
<accession>A0AA35Y6G0</accession>
<feature type="region of interest" description="Disordered" evidence="1">
    <location>
        <begin position="247"/>
        <end position="268"/>
    </location>
</feature>
<keyword evidence="3" id="KW-1185">Reference proteome</keyword>
<evidence type="ECO:0000313" key="3">
    <source>
        <dbReference type="Proteomes" id="UP001177003"/>
    </source>
</evidence>
<organism evidence="2 3">
    <name type="scientific">Lactuca saligna</name>
    <name type="common">Willowleaf lettuce</name>
    <dbReference type="NCBI Taxonomy" id="75948"/>
    <lineage>
        <taxon>Eukaryota</taxon>
        <taxon>Viridiplantae</taxon>
        <taxon>Streptophyta</taxon>
        <taxon>Embryophyta</taxon>
        <taxon>Tracheophyta</taxon>
        <taxon>Spermatophyta</taxon>
        <taxon>Magnoliopsida</taxon>
        <taxon>eudicotyledons</taxon>
        <taxon>Gunneridae</taxon>
        <taxon>Pentapetalae</taxon>
        <taxon>asterids</taxon>
        <taxon>campanulids</taxon>
        <taxon>Asterales</taxon>
        <taxon>Asteraceae</taxon>
        <taxon>Cichorioideae</taxon>
        <taxon>Cichorieae</taxon>
        <taxon>Lactucinae</taxon>
        <taxon>Lactuca</taxon>
    </lineage>
</organism>
<sequence length="336" mass="37456">MVEQAAKPLARPVRVWVLDATPGKVRAGRDGDDHPAELIISLRALPNQVTSKMEVISGLVREGFLNDVAQRDLGSQLVASIFELVCNPFLLSASGVILNRTSKLRRVYDESLENAQDLQRSDVPLYRLEAINFGRRMAVEREIEKTENVPQPNALFDESSNFIIYPTLLGIKIVNLQANKVSRILGKVENNDRFLRIALYQGDQSSKKVRKIPAAAVNVNESKDPMTDPTLLCCAFKKHRIYLFSRREPEEPDDATKGRDVFKEKPPPDELMAASDIGKSVTTSLPENVLISMAQVGHTLSSDLLNSDVDYENLKPPVMDSLDVLLAKKKRPKSDP</sequence>
<protein>
    <submittedName>
        <fullName evidence="2">Uncharacterized protein</fullName>
    </submittedName>
</protein>
<evidence type="ECO:0000313" key="2">
    <source>
        <dbReference type="EMBL" id="CAI9269069.1"/>
    </source>
</evidence>
<dbReference type="EMBL" id="OX465077">
    <property type="protein sequence ID" value="CAI9269069.1"/>
    <property type="molecule type" value="Genomic_DNA"/>
</dbReference>
<gene>
    <name evidence="2" type="ORF">LSALG_LOCUS9461</name>
</gene>
<dbReference type="Proteomes" id="UP001177003">
    <property type="component" value="Chromosome 1"/>
</dbReference>
<reference evidence="2" key="1">
    <citation type="submission" date="2023-04" db="EMBL/GenBank/DDBJ databases">
        <authorList>
            <person name="Vijverberg K."/>
            <person name="Xiong W."/>
            <person name="Schranz E."/>
        </authorList>
    </citation>
    <scope>NUCLEOTIDE SEQUENCE</scope>
</reference>
<dbReference type="AlphaFoldDB" id="A0AA35Y6G0"/>